<dbReference type="STRING" id="1784.VC42_00545"/>
<dbReference type="PANTHER" id="PTHR43244">
    <property type="match status" value="1"/>
</dbReference>
<dbReference type="InterPro" id="IPR011251">
    <property type="entry name" value="Luciferase-like_dom"/>
</dbReference>
<proteinExistence type="predicted"/>
<organism evidence="3 4">
    <name type="scientific">Mycobacterium simiae</name>
    <name type="common">Mycobacterium habana</name>
    <dbReference type="NCBI Taxonomy" id="1784"/>
    <lineage>
        <taxon>Bacteria</taxon>
        <taxon>Bacillati</taxon>
        <taxon>Actinomycetota</taxon>
        <taxon>Actinomycetes</taxon>
        <taxon>Mycobacteriales</taxon>
        <taxon>Mycobacteriaceae</taxon>
        <taxon>Mycobacterium</taxon>
        <taxon>Mycobacterium simiae complex</taxon>
    </lineage>
</organism>
<dbReference type="NCBIfam" id="TIGR03564">
    <property type="entry name" value="F420_MSMEG_4879"/>
    <property type="match status" value="1"/>
</dbReference>
<dbReference type="EMBL" id="MZZM01000025">
    <property type="protein sequence ID" value="ORJ57716.1"/>
    <property type="molecule type" value="Genomic_DNA"/>
</dbReference>
<dbReference type="Pfam" id="PF00296">
    <property type="entry name" value="Bac_luciferase"/>
    <property type="match status" value="1"/>
</dbReference>
<comment type="caution">
    <text evidence="3">The sequence shown here is derived from an EMBL/GenBank/DDBJ whole genome shotgun (WGS) entry which is preliminary data.</text>
</comment>
<dbReference type="RefSeq" id="WP_084952290.1">
    <property type="nucleotide sequence ID" value="NZ_MZZM01000025.1"/>
</dbReference>
<keyword evidence="1" id="KW-0560">Oxidoreductase</keyword>
<reference evidence="3 4" key="1">
    <citation type="submission" date="2017-03" db="EMBL/GenBank/DDBJ databases">
        <title>Genomic insights into Mycobacterium simiae human colonization.</title>
        <authorList>
            <person name="Steffani J.L."/>
            <person name="Brunck M.E."/>
            <person name="Cruz E."/>
            <person name="Montiel R."/>
            <person name="Barona F."/>
        </authorList>
    </citation>
    <scope>NUCLEOTIDE SEQUENCE [LARGE SCALE GENOMIC DNA]</scope>
    <source>
        <strain evidence="3 4">MsiGto</strain>
    </source>
</reference>
<dbReference type="Gene3D" id="3.20.20.30">
    <property type="entry name" value="Luciferase-like domain"/>
    <property type="match status" value="1"/>
</dbReference>
<gene>
    <name evidence="3" type="ORF">B5M45_19015</name>
</gene>
<dbReference type="CDD" id="cd01097">
    <property type="entry name" value="Tetrahydromethanopterin_reductase"/>
    <property type="match status" value="1"/>
</dbReference>
<dbReference type="InterPro" id="IPR050564">
    <property type="entry name" value="F420-G6PD/mer"/>
</dbReference>
<protein>
    <submittedName>
        <fullName evidence="3">LLM class F420-dependent oxidoreductase</fullName>
    </submittedName>
</protein>
<feature type="domain" description="Luciferase-like" evidence="2">
    <location>
        <begin position="15"/>
        <end position="280"/>
    </location>
</feature>
<evidence type="ECO:0000256" key="1">
    <source>
        <dbReference type="ARBA" id="ARBA00023002"/>
    </source>
</evidence>
<evidence type="ECO:0000259" key="2">
    <source>
        <dbReference type="Pfam" id="PF00296"/>
    </source>
</evidence>
<dbReference type="AlphaFoldDB" id="A0A1X0XXY0"/>
<dbReference type="SUPFAM" id="SSF51679">
    <property type="entry name" value="Bacterial luciferase-like"/>
    <property type="match status" value="1"/>
</dbReference>
<dbReference type="PANTHER" id="PTHR43244:SF1">
    <property type="entry name" value="5,10-METHYLENETETRAHYDROMETHANOPTERIN REDUCTASE"/>
    <property type="match status" value="1"/>
</dbReference>
<accession>A0A1X0XXY0</accession>
<keyword evidence="4" id="KW-1185">Reference proteome</keyword>
<dbReference type="GO" id="GO:0016705">
    <property type="term" value="F:oxidoreductase activity, acting on paired donors, with incorporation or reduction of molecular oxygen"/>
    <property type="evidence" value="ECO:0007669"/>
    <property type="project" value="InterPro"/>
</dbReference>
<evidence type="ECO:0000313" key="3">
    <source>
        <dbReference type="EMBL" id="ORJ57716.1"/>
    </source>
</evidence>
<dbReference type="InterPro" id="IPR019910">
    <property type="entry name" value="Lucif-like_OxRdtase_MSMEG_4879"/>
</dbReference>
<name>A0A1X0XXY0_MYCSI</name>
<sequence length="306" mass="32403">MQLSVFAYLGAQPGQWNIDAYVESIAQFAEAGFTRVWSAQLPWEPDLFTAQAVALREVPGIELGAAVLPIQVAHPMLTAQRALTLNAIGAGRFKLGIGVNHPGISTELWGIPWYKPVRRMSEYLDGLLPLLAGEKADAVGELVTTRGELDIPGAPAPEVYLAALGPQMLRLAGRRCAGTITWMTGPKTLANHIGPTLRDAAASRPEAVRVAAAVALCVTDDVAGARARAAEEFQLYGTLPSYQAMLEREGYAGPEDAVVIGDEAAVSDRIAEIRSAGVDELIVSPFGDNAESIARSVALLKTVAGH</sequence>
<dbReference type="Proteomes" id="UP000193040">
    <property type="component" value="Unassembled WGS sequence"/>
</dbReference>
<dbReference type="InterPro" id="IPR036661">
    <property type="entry name" value="Luciferase-like_sf"/>
</dbReference>
<evidence type="ECO:0000313" key="4">
    <source>
        <dbReference type="Proteomes" id="UP000193040"/>
    </source>
</evidence>